<dbReference type="AlphaFoldDB" id="A0AAQ3PI75"/>
<reference evidence="1 2" key="1">
    <citation type="submission" date="2024-02" db="EMBL/GenBank/DDBJ databases">
        <title>High-quality chromosome-scale genome assembly of Pensacola bahiagrass (Paspalum notatum Flugge var. saurae).</title>
        <authorList>
            <person name="Vega J.M."/>
            <person name="Podio M."/>
            <person name="Orjuela J."/>
            <person name="Siena L.A."/>
            <person name="Pessino S.C."/>
            <person name="Combes M.C."/>
            <person name="Mariac C."/>
            <person name="Albertini E."/>
            <person name="Pupilli F."/>
            <person name="Ortiz J.P.A."/>
            <person name="Leblanc O."/>
        </authorList>
    </citation>
    <scope>NUCLEOTIDE SEQUENCE [LARGE SCALE GENOMIC DNA]</scope>
    <source>
        <strain evidence="1">R1</strain>
        <tissue evidence="1">Leaf</tissue>
    </source>
</reference>
<organism evidence="1 2">
    <name type="scientific">Paspalum notatum var. saurae</name>
    <dbReference type="NCBI Taxonomy" id="547442"/>
    <lineage>
        <taxon>Eukaryota</taxon>
        <taxon>Viridiplantae</taxon>
        <taxon>Streptophyta</taxon>
        <taxon>Embryophyta</taxon>
        <taxon>Tracheophyta</taxon>
        <taxon>Spermatophyta</taxon>
        <taxon>Magnoliopsida</taxon>
        <taxon>Liliopsida</taxon>
        <taxon>Poales</taxon>
        <taxon>Poaceae</taxon>
        <taxon>PACMAD clade</taxon>
        <taxon>Panicoideae</taxon>
        <taxon>Andropogonodae</taxon>
        <taxon>Paspaleae</taxon>
        <taxon>Paspalinae</taxon>
        <taxon>Paspalum</taxon>
    </lineage>
</organism>
<keyword evidence="2" id="KW-1185">Reference proteome</keyword>
<evidence type="ECO:0000313" key="2">
    <source>
        <dbReference type="Proteomes" id="UP001341281"/>
    </source>
</evidence>
<gene>
    <name evidence="1" type="ORF">U9M48_001446</name>
</gene>
<name>A0AAQ3PI75_PASNO</name>
<sequence>MMSSPTRCLVSSAILLNLSPSVSLVFHHRQAIPFLTVGFCGSRSCMASWLGFDFYSWLRAMIWTPSPTYREMTRAYWKEHEMMLKTAEGFSRTLESTFGVEVPAVPPYFYHKF</sequence>
<dbReference type="Proteomes" id="UP001341281">
    <property type="component" value="Chromosome 01"/>
</dbReference>
<protein>
    <submittedName>
        <fullName evidence="1">Uncharacterized protein</fullName>
    </submittedName>
</protein>
<dbReference type="EMBL" id="CP144745">
    <property type="protein sequence ID" value="WVZ50165.1"/>
    <property type="molecule type" value="Genomic_DNA"/>
</dbReference>
<evidence type="ECO:0000313" key="1">
    <source>
        <dbReference type="EMBL" id="WVZ50165.1"/>
    </source>
</evidence>
<accession>A0AAQ3PI75</accession>
<proteinExistence type="predicted"/>